<reference evidence="2 3" key="1">
    <citation type="submission" date="2020-04" db="EMBL/GenBank/DDBJ databases">
        <title>Molecular characterization of pseudomonads from Agaricus bisporus reveal novel blotch 2 pathogens in Western Europe.</title>
        <authorList>
            <person name="Taparia T."/>
            <person name="Krijger M."/>
            <person name="Haynes E."/>
            <person name="Elpinstone J.G."/>
            <person name="Noble R."/>
            <person name="Van Der Wolf J."/>
        </authorList>
    </citation>
    <scope>NUCLEOTIDE SEQUENCE [LARGE SCALE GENOMIC DNA]</scope>
    <source>
        <strain evidence="2 3">F1001</strain>
    </source>
</reference>
<dbReference type="RefSeq" id="WP_100944014.1">
    <property type="nucleotide sequence ID" value="NZ_JACAPU010000020.1"/>
</dbReference>
<evidence type="ECO:0000256" key="1">
    <source>
        <dbReference type="SAM" id="MobiDB-lite"/>
    </source>
</evidence>
<evidence type="ECO:0000313" key="3">
    <source>
        <dbReference type="Proteomes" id="UP000582981"/>
    </source>
</evidence>
<accession>A0A7Y7WFF2</accession>
<feature type="region of interest" description="Disordered" evidence="1">
    <location>
        <begin position="1"/>
        <end position="23"/>
    </location>
</feature>
<gene>
    <name evidence="2" type="ORF">HX829_18170</name>
</gene>
<organism evidence="2 3">
    <name type="scientific">Pseudomonas gingeri</name>
    <dbReference type="NCBI Taxonomy" id="117681"/>
    <lineage>
        <taxon>Bacteria</taxon>
        <taxon>Pseudomonadati</taxon>
        <taxon>Pseudomonadota</taxon>
        <taxon>Gammaproteobacteria</taxon>
        <taxon>Pseudomonadales</taxon>
        <taxon>Pseudomonadaceae</taxon>
        <taxon>Pseudomonas</taxon>
    </lineage>
</organism>
<name>A0A7Y7WFF2_9PSED</name>
<proteinExistence type="predicted"/>
<sequence length="96" mass="10612">MTNQINPDLQPTRKAPSTTDKKIYRRKVSSDLLNPTELEPAITPRLLDPLAFTYSKPVIPEDPFNPALFAIQPGGWKARRKHEVQSISAVTAVGGC</sequence>
<dbReference type="AlphaFoldDB" id="A0A7Y7WFF2"/>
<evidence type="ECO:0000313" key="2">
    <source>
        <dbReference type="EMBL" id="NWB48422.1"/>
    </source>
</evidence>
<comment type="caution">
    <text evidence="2">The sequence shown here is derived from an EMBL/GenBank/DDBJ whole genome shotgun (WGS) entry which is preliminary data.</text>
</comment>
<dbReference type="Proteomes" id="UP000582981">
    <property type="component" value="Unassembled WGS sequence"/>
</dbReference>
<dbReference type="EMBL" id="JACAPU010000020">
    <property type="protein sequence ID" value="NWB48422.1"/>
    <property type="molecule type" value="Genomic_DNA"/>
</dbReference>
<protein>
    <submittedName>
        <fullName evidence="2">Uncharacterized protein</fullName>
    </submittedName>
</protein>